<dbReference type="InterPro" id="IPR050966">
    <property type="entry name" value="Glutamyl_endopeptidase"/>
</dbReference>
<evidence type="ECO:0000313" key="3">
    <source>
        <dbReference type="EMBL" id="GAA3135892.1"/>
    </source>
</evidence>
<dbReference type="Proteomes" id="UP001501637">
    <property type="component" value="Unassembled WGS sequence"/>
</dbReference>
<gene>
    <name evidence="3" type="ORF">GCM10010449_65540</name>
</gene>
<sequence>MHRIVAPALAAATIVAVGAGSPTGSTPSGEAALSTAKFTADERRETLSYWTADRMRKVAAGVELGHDAASVKAWRGEAMKTVGRLFFTNEKGQDSYCTATAVQSRNRSAVMTAGHCVQLPASPGNHYSSMVFVPGYTEGKRPYGTFVVRAVMMPRSWEHDAKNDIAVAVVDPQKGEALTDAVGGQALAHDRKPGGKVTVFGYPDSQEQHGERLMYCGGTTSKTPDGTQSVRCPMEGGASGGPWLADFEEKSGLGKLVSVNSSGDAMEGGSVIRGEVLGPVADELHAQAEQL</sequence>
<comment type="caution">
    <text evidence="3">The sequence shown here is derived from an EMBL/GenBank/DDBJ whole genome shotgun (WGS) entry which is preliminary data.</text>
</comment>
<dbReference type="PANTHER" id="PTHR15462">
    <property type="entry name" value="SERINE PROTEASE"/>
    <property type="match status" value="1"/>
</dbReference>
<dbReference type="InterPro" id="IPR043504">
    <property type="entry name" value="Peptidase_S1_PA_chymotrypsin"/>
</dbReference>
<reference evidence="4" key="1">
    <citation type="journal article" date="2019" name="Int. J. Syst. Evol. Microbiol.">
        <title>The Global Catalogue of Microorganisms (GCM) 10K type strain sequencing project: providing services to taxonomists for standard genome sequencing and annotation.</title>
        <authorList>
            <consortium name="The Broad Institute Genomics Platform"/>
            <consortium name="The Broad Institute Genome Sequencing Center for Infectious Disease"/>
            <person name="Wu L."/>
            <person name="Ma J."/>
        </authorList>
    </citation>
    <scope>NUCLEOTIDE SEQUENCE [LARGE SCALE GENOMIC DNA]</scope>
    <source>
        <strain evidence="4">JCM 9092</strain>
    </source>
</reference>
<organism evidence="3 4">
    <name type="scientific">Streptomyces rectiviolaceus</name>
    <dbReference type="NCBI Taxonomy" id="332591"/>
    <lineage>
        <taxon>Bacteria</taxon>
        <taxon>Bacillati</taxon>
        <taxon>Actinomycetota</taxon>
        <taxon>Actinomycetes</taxon>
        <taxon>Kitasatosporales</taxon>
        <taxon>Streptomycetaceae</taxon>
        <taxon>Streptomyces</taxon>
    </lineage>
</organism>
<dbReference type="SUPFAM" id="SSF50494">
    <property type="entry name" value="Trypsin-like serine proteases"/>
    <property type="match status" value="1"/>
</dbReference>
<keyword evidence="1 2" id="KW-0732">Signal</keyword>
<evidence type="ECO:0000256" key="1">
    <source>
        <dbReference type="ARBA" id="ARBA00022729"/>
    </source>
</evidence>
<name>A0ABP6N454_9ACTN</name>
<evidence type="ECO:0008006" key="5">
    <source>
        <dbReference type="Google" id="ProtNLM"/>
    </source>
</evidence>
<dbReference type="RefSeq" id="WP_344527177.1">
    <property type="nucleotide sequence ID" value="NZ_BAAAUG010000145.1"/>
</dbReference>
<accession>A0ABP6N454</accession>
<dbReference type="Pfam" id="PF13365">
    <property type="entry name" value="Trypsin_2"/>
    <property type="match status" value="1"/>
</dbReference>
<evidence type="ECO:0000313" key="4">
    <source>
        <dbReference type="Proteomes" id="UP001501637"/>
    </source>
</evidence>
<dbReference type="InterPro" id="IPR009003">
    <property type="entry name" value="Peptidase_S1_PA"/>
</dbReference>
<feature type="signal peptide" evidence="2">
    <location>
        <begin position="1"/>
        <end position="19"/>
    </location>
</feature>
<evidence type="ECO:0000256" key="2">
    <source>
        <dbReference type="SAM" id="SignalP"/>
    </source>
</evidence>
<dbReference type="Gene3D" id="2.40.10.10">
    <property type="entry name" value="Trypsin-like serine proteases"/>
    <property type="match status" value="2"/>
</dbReference>
<proteinExistence type="predicted"/>
<keyword evidence="4" id="KW-1185">Reference proteome</keyword>
<feature type="chain" id="PRO_5046419369" description="Peptidase" evidence="2">
    <location>
        <begin position="20"/>
        <end position="291"/>
    </location>
</feature>
<protein>
    <recommendedName>
        <fullName evidence="5">Peptidase</fullName>
    </recommendedName>
</protein>
<dbReference type="EMBL" id="BAAAUG010000145">
    <property type="protein sequence ID" value="GAA3135892.1"/>
    <property type="molecule type" value="Genomic_DNA"/>
</dbReference>